<dbReference type="SUPFAM" id="SSF56436">
    <property type="entry name" value="C-type lectin-like"/>
    <property type="match status" value="1"/>
</dbReference>
<sequence>MHLEWIKVTGGICAYGDTGRPVKVPTLLWTRTPLAYGHLPSDQAGLGGRYPVTEISHAEAIQIAGRLGGRLPCSVEWEWMAAGAGRRRWPWGAAPWQPAFANLRDSLHDTVTPVDTHPAGATPEGILDVAGNVWEWTASTAMSDGVVIRGGSFASSPLYAQCTFLNAAPGELRSRGIGMRVVREL</sequence>
<keyword evidence="3" id="KW-1185">Reference proteome</keyword>
<protein>
    <recommendedName>
        <fullName evidence="1">Sulfatase-modifying factor enzyme-like domain-containing protein</fullName>
    </recommendedName>
</protein>
<dbReference type="Pfam" id="PF03781">
    <property type="entry name" value="FGE-sulfatase"/>
    <property type="match status" value="1"/>
</dbReference>
<dbReference type="OrthoDB" id="9768004at2"/>
<evidence type="ECO:0000313" key="2">
    <source>
        <dbReference type="EMBL" id="OXM44123.1"/>
    </source>
</evidence>
<evidence type="ECO:0000313" key="3">
    <source>
        <dbReference type="Proteomes" id="UP000215563"/>
    </source>
</evidence>
<organism evidence="2 3">
    <name type="scientific">Amycolatopsis alba DSM 44262</name>
    <dbReference type="NCBI Taxonomy" id="1125972"/>
    <lineage>
        <taxon>Bacteria</taxon>
        <taxon>Bacillati</taxon>
        <taxon>Actinomycetota</taxon>
        <taxon>Actinomycetes</taxon>
        <taxon>Pseudonocardiales</taxon>
        <taxon>Pseudonocardiaceae</taxon>
        <taxon>Amycolatopsis</taxon>
    </lineage>
</organism>
<name>A0A229RBS6_AMYAL</name>
<dbReference type="InterPro" id="IPR042095">
    <property type="entry name" value="SUMF_sf"/>
</dbReference>
<proteinExistence type="predicted"/>
<dbReference type="RefSeq" id="WP_020637942.1">
    <property type="nucleotide sequence ID" value="NZ_KB913032.1"/>
</dbReference>
<dbReference type="Gene3D" id="3.90.1580.10">
    <property type="entry name" value="paralog of FGE (formylglycine-generating enzyme)"/>
    <property type="match status" value="1"/>
</dbReference>
<dbReference type="PANTHER" id="PTHR23150:SF19">
    <property type="entry name" value="FORMYLGLYCINE-GENERATING ENZYME"/>
    <property type="match status" value="1"/>
</dbReference>
<reference evidence="2 3" key="1">
    <citation type="submission" date="2017-07" db="EMBL/GenBank/DDBJ databases">
        <title>Amycolatopsis alba DSM 44262 Genome sequencing and assembly.</title>
        <authorList>
            <person name="Kaur N."/>
            <person name="Mayilraj S."/>
        </authorList>
    </citation>
    <scope>NUCLEOTIDE SEQUENCE [LARGE SCALE GENOMIC DNA]</scope>
    <source>
        <strain evidence="2 3">DSM 44262</strain>
    </source>
</reference>
<dbReference type="GO" id="GO:0120147">
    <property type="term" value="F:formylglycine-generating oxidase activity"/>
    <property type="evidence" value="ECO:0007669"/>
    <property type="project" value="TreeGrafter"/>
</dbReference>
<dbReference type="PANTHER" id="PTHR23150">
    <property type="entry name" value="SULFATASE MODIFYING FACTOR 1, 2"/>
    <property type="match status" value="1"/>
</dbReference>
<accession>A0A229RBS6</accession>
<dbReference type="AlphaFoldDB" id="A0A229RBS6"/>
<evidence type="ECO:0000259" key="1">
    <source>
        <dbReference type="Pfam" id="PF03781"/>
    </source>
</evidence>
<comment type="caution">
    <text evidence="2">The sequence shown here is derived from an EMBL/GenBank/DDBJ whole genome shotgun (WGS) entry which is preliminary data.</text>
</comment>
<dbReference type="EMBL" id="NMQU01000127">
    <property type="protein sequence ID" value="OXM44123.1"/>
    <property type="molecule type" value="Genomic_DNA"/>
</dbReference>
<dbReference type="InterPro" id="IPR016187">
    <property type="entry name" value="CTDL_fold"/>
</dbReference>
<dbReference type="InterPro" id="IPR051043">
    <property type="entry name" value="Sulfatase_Mod_Factor_Kinase"/>
</dbReference>
<dbReference type="InterPro" id="IPR005532">
    <property type="entry name" value="SUMF_dom"/>
</dbReference>
<dbReference type="Proteomes" id="UP000215563">
    <property type="component" value="Unassembled WGS sequence"/>
</dbReference>
<feature type="domain" description="Sulfatase-modifying factor enzyme-like" evidence="1">
    <location>
        <begin position="47"/>
        <end position="183"/>
    </location>
</feature>
<gene>
    <name evidence="2" type="ORF">CFP75_35595</name>
</gene>